<gene>
    <name evidence="1" type="ORF">GA0070216_11399</name>
</gene>
<dbReference type="AlphaFoldDB" id="A0A1C5A425"/>
<reference evidence="2" key="1">
    <citation type="submission" date="2016-06" db="EMBL/GenBank/DDBJ databases">
        <authorList>
            <person name="Varghese N."/>
            <person name="Submissions Spin"/>
        </authorList>
    </citation>
    <scope>NUCLEOTIDE SEQUENCE [LARGE SCALE GENOMIC DNA]</scope>
    <source>
        <strain evidence="2">DSM 44100</strain>
    </source>
</reference>
<evidence type="ECO:0000313" key="2">
    <source>
        <dbReference type="Proteomes" id="UP000198797"/>
    </source>
</evidence>
<protein>
    <submittedName>
        <fullName evidence="1">Uncharacterized protein</fullName>
    </submittedName>
</protein>
<name>A0A1C5A425_9ACTN</name>
<dbReference type="Proteomes" id="UP000198797">
    <property type="component" value="Unassembled WGS sequence"/>
</dbReference>
<keyword evidence="2" id="KW-1185">Reference proteome</keyword>
<sequence>MGELLLTLASQGRLVLPAEQADEAIAALELTLSAVRARLRILHIWQHIPTQRVEEIPDELALDVVDALFADQLAPGRLELAVTEIPKYIEALRRARLAPPGADGRLRR</sequence>
<organism evidence="1 2">
    <name type="scientific">Micromonospora matsumotoense</name>
    <dbReference type="NCBI Taxonomy" id="121616"/>
    <lineage>
        <taxon>Bacteria</taxon>
        <taxon>Bacillati</taxon>
        <taxon>Actinomycetota</taxon>
        <taxon>Actinomycetes</taxon>
        <taxon>Micromonosporales</taxon>
        <taxon>Micromonosporaceae</taxon>
        <taxon>Micromonospora</taxon>
    </lineage>
</organism>
<proteinExistence type="predicted"/>
<evidence type="ECO:0000313" key="1">
    <source>
        <dbReference type="EMBL" id="SCF39983.1"/>
    </source>
</evidence>
<accession>A0A1C5A425</accession>
<dbReference type="EMBL" id="FMCU01000013">
    <property type="protein sequence ID" value="SCF39983.1"/>
    <property type="molecule type" value="Genomic_DNA"/>
</dbReference>
<dbReference type="STRING" id="121616.GA0070216_11399"/>